<evidence type="ECO:0000259" key="7">
    <source>
        <dbReference type="PROSITE" id="PS51205"/>
    </source>
</evidence>
<dbReference type="Pfam" id="PF02204">
    <property type="entry name" value="VPS9"/>
    <property type="match status" value="1"/>
</dbReference>
<dbReference type="GO" id="GO:0003677">
    <property type="term" value="F:DNA binding"/>
    <property type="evidence" value="ECO:0007669"/>
    <property type="project" value="InterPro"/>
</dbReference>
<keyword evidence="4" id="KW-0175">Coiled coil</keyword>
<dbReference type="Gene3D" id="1.20.1050.80">
    <property type="entry name" value="VPS9 domain"/>
    <property type="match status" value="1"/>
</dbReference>
<feature type="compositionally biased region" description="Basic and acidic residues" evidence="5">
    <location>
        <begin position="87"/>
        <end position="101"/>
    </location>
</feature>
<feature type="domain" description="VPS9" evidence="7">
    <location>
        <begin position="239"/>
        <end position="384"/>
    </location>
</feature>
<dbReference type="SUPFAM" id="SSF57716">
    <property type="entry name" value="Glucocorticoid receptor-like (DNA-binding domain)"/>
    <property type="match status" value="1"/>
</dbReference>
<evidence type="ECO:0000256" key="5">
    <source>
        <dbReference type="SAM" id="MobiDB-lite"/>
    </source>
</evidence>
<keyword evidence="3" id="KW-0862">Zinc</keyword>
<evidence type="ECO:0000313" key="9">
    <source>
        <dbReference type="Proteomes" id="UP000192247"/>
    </source>
</evidence>
<feature type="compositionally biased region" description="Polar residues" evidence="5">
    <location>
        <begin position="59"/>
        <end position="75"/>
    </location>
</feature>
<dbReference type="GO" id="GO:0005085">
    <property type="term" value="F:guanyl-nucleotide exchange factor activity"/>
    <property type="evidence" value="ECO:0007669"/>
    <property type="project" value="InterPro"/>
</dbReference>
<keyword evidence="1" id="KW-0479">Metal-binding</keyword>
<feature type="compositionally biased region" description="Low complexity" evidence="5">
    <location>
        <begin position="537"/>
        <end position="554"/>
    </location>
</feature>
<dbReference type="InterPro" id="IPR002653">
    <property type="entry name" value="Znf_A20"/>
</dbReference>
<evidence type="ECO:0000256" key="1">
    <source>
        <dbReference type="ARBA" id="ARBA00022723"/>
    </source>
</evidence>
<dbReference type="InParanoid" id="A0A1V9X2J3"/>
<dbReference type="SMART" id="SM00259">
    <property type="entry name" value="ZnF_A20"/>
    <property type="match status" value="1"/>
</dbReference>
<dbReference type="PROSITE" id="PS51036">
    <property type="entry name" value="ZF_A20"/>
    <property type="match status" value="1"/>
</dbReference>
<dbReference type="Proteomes" id="UP000192247">
    <property type="component" value="Unassembled WGS sequence"/>
</dbReference>
<feature type="coiled-coil region" evidence="4">
    <location>
        <begin position="426"/>
        <end position="460"/>
    </location>
</feature>
<accession>A0A1V9X2J3</accession>
<dbReference type="InterPro" id="IPR045046">
    <property type="entry name" value="Vps9-like"/>
</dbReference>
<feature type="region of interest" description="Disordered" evidence="5">
    <location>
        <begin position="48"/>
        <end position="104"/>
    </location>
</feature>
<gene>
    <name evidence="8" type="ORF">BIW11_13504</name>
</gene>
<comment type="caution">
    <text evidence="8">The sequence shown here is derived from an EMBL/GenBank/DDBJ whole genome shotgun (WGS) entry which is preliminary data.</text>
</comment>
<protein>
    <submittedName>
        <fullName evidence="8">Rab5 GDP/GTP exchange factor-like</fullName>
    </submittedName>
</protein>
<feature type="domain" description="A20-type" evidence="6">
    <location>
        <begin position="12"/>
        <end position="46"/>
    </location>
</feature>
<reference evidence="8 9" key="1">
    <citation type="journal article" date="2017" name="Gigascience">
        <title>Draft genome of the honey bee ectoparasitic mite, Tropilaelaps mercedesae, is shaped by the parasitic life history.</title>
        <authorList>
            <person name="Dong X."/>
            <person name="Armstrong S.D."/>
            <person name="Xia D."/>
            <person name="Makepeace B.L."/>
            <person name="Darby A.C."/>
            <person name="Kadowaki T."/>
        </authorList>
    </citation>
    <scope>NUCLEOTIDE SEQUENCE [LARGE SCALE GENOMIC DNA]</scope>
    <source>
        <strain evidence="8">Wuxi-XJTLU</strain>
    </source>
</reference>
<dbReference type="AlphaFoldDB" id="A0A1V9X2J3"/>
<dbReference type="Pfam" id="PF01754">
    <property type="entry name" value="zf-A20"/>
    <property type="match status" value="1"/>
</dbReference>
<dbReference type="FunCoup" id="A0A1V9X2J3">
    <property type="interactions" value="570"/>
</dbReference>
<dbReference type="PROSITE" id="PS51205">
    <property type="entry name" value="VPS9"/>
    <property type="match status" value="1"/>
</dbReference>
<feature type="compositionally biased region" description="Polar residues" evidence="5">
    <location>
        <begin position="526"/>
        <end position="536"/>
    </location>
</feature>
<keyword evidence="9" id="KW-1185">Reference proteome</keyword>
<dbReference type="EMBL" id="MNPL01028734">
    <property type="protein sequence ID" value="OQR67472.1"/>
    <property type="molecule type" value="Genomic_DNA"/>
</dbReference>
<dbReference type="GO" id="GO:0030139">
    <property type="term" value="C:endocytic vesicle"/>
    <property type="evidence" value="ECO:0007669"/>
    <property type="project" value="TreeGrafter"/>
</dbReference>
<dbReference type="PANTHER" id="PTHR23101">
    <property type="entry name" value="RAB GDP/GTP EXCHANGE FACTOR"/>
    <property type="match status" value="1"/>
</dbReference>
<evidence type="ECO:0000256" key="3">
    <source>
        <dbReference type="ARBA" id="ARBA00022833"/>
    </source>
</evidence>
<dbReference type="SUPFAM" id="SSF109993">
    <property type="entry name" value="VPS9 domain"/>
    <property type="match status" value="1"/>
</dbReference>
<dbReference type="STRING" id="418985.A0A1V9X2J3"/>
<dbReference type="GO" id="GO:0008270">
    <property type="term" value="F:zinc ion binding"/>
    <property type="evidence" value="ECO:0007669"/>
    <property type="project" value="UniProtKB-KW"/>
</dbReference>
<evidence type="ECO:0000259" key="6">
    <source>
        <dbReference type="PROSITE" id="PS51036"/>
    </source>
</evidence>
<dbReference type="GO" id="GO:0005829">
    <property type="term" value="C:cytosol"/>
    <property type="evidence" value="ECO:0007669"/>
    <property type="project" value="TreeGrafter"/>
</dbReference>
<sequence>MSVRRGTLLHVEDRDVYCRNGCQFYGNPEWEGFCSKCYKLIRQQQQQQPQQQQLHQHSKNASSKGKLQLSRQSLSEVRPGGAGDFFGRFEEKKNRQKEQQRGSKTLKNFIKRANTLKENTSFSLSSSWTGPVLRDKKASDGLSALREDLYRRLALRQETCLEIIKSLNCALEKMETFFKKNEPMSVVSDVIQDVYQLIYDRTVQEAEATTAQEAVELCEDFLISHTYDVLFLGLSAEEESRDLGVLQRIRSLHWVRTHHLELDIDDIHPTVKEFMDEAMKQLILIDSKRSPKEKLACVVDAAKNIFKMLQASPKGTCYAGADDFLPAMIFVVLRANPPRLHTNIKLVTLFSAQSRLRSGEGGYMFTNLCGAVNFIENLTAGELQMPPEEFELYISGKAVPIEDALTEGARLMYHNMAALKELHLRQDRLADASEQLKMTLESLQKDIAEQVERALEQSENARKPHEYRIYRHVPARCLPAFLRDKVVRIDPPASPPQPADLPAPLQPELLHQGNGAGKNPVDGDSNDITNENAGGDNNSHSISSCSANTTSTSTDGELVTAGENTIAATPDSAEPSELSAYEVPLAELSQNSGESPQAEDEAGPEKDSPSADALSEDQDPSQ</sequence>
<dbReference type="InterPro" id="IPR037191">
    <property type="entry name" value="VPS9_dom_sf"/>
</dbReference>
<organism evidence="8 9">
    <name type="scientific">Tropilaelaps mercedesae</name>
    <dbReference type="NCBI Taxonomy" id="418985"/>
    <lineage>
        <taxon>Eukaryota</taxon>
        <taxon>Metazoa</taxon>
        <taxon>Ecdysozoa</taxon>
        <taxon>Arthropoda</taxon>
        <taxon>Chelicerata</taxon>
        <taxon>Arachnida</taxon>
        <taxon>Acari</taxon>
        <taxon>Parasitiformes</taxon>
        <taxon>Mesostigmata</taxon>
        <taxon>Gamasina</taxon>
        <taxon>Dermanyssoidea</taxon>
        <taxon>Laelapidae</taxon>
        <taxon>Tropilaelaps</taxon>
    </lineage>
</organism>
<evidence type="ECO:0000256" key="4">
    <source>
        <dbReference type="SAM" id="Coils"/>
    </source>
</evidence>
<dbReference type="Gene3D" id="1.20.5.4770">
    <property type="match status" value="1"/>
</dbReference>
<proteinExistence type="predicted"/>
<evidence type="ECO:0000313" key="8">
    <source>
        <dbReference type="EMBL" id="OQR67472.1"/>
    </source>
</evidence>
<dbReference type="InterPro" id="IPR003123">
    <property type="entry name" value="VPS9"/>
</dbReference>
<feature type="region of interest" description="Disordered" evidence="5">
    <location>
        <begin position="489"/>
        <end position="622"/>
    </location>
</feature>
<dbReference type="PANTHER" id="PTHR23101:SF122">
    <property type="entry name" value="RABAPTIN-5-ASSOCIATED EXCHANGE FACTOR FOR RAB5"/>
    <property type="match status" value="1"/>
</dbReference>
<keyword evidence="2" id="KW-0863">Zinc-finger</keyword>
<name>A0A1V9X2J3_9ACAR</name>
<dbReference type="SMART" id="SM00167">
    <property type="entry name" value="VPS9"/>
    <property type="match status" value="1"/>
</dbReference>
<evidence type="ECO:0000256" key="2">
    <source>
        <dbReference type="ARBA" id="ARBA00022771"/>
    </source>
</evidence>
<dbReference type="GO" id="GO:0016192">
    <property type="term" value="P:vesicle-mediated transport"/>
    <property type="evidence" value="ECO:0007669"/>
    <property type="project" value="InterPro"/>
</dbReference>
<dbReference type="GO" id="GO:0031267">
    <property type="term" value="F:small GTPase binding"/>
    <property type="evidence" value="ECO:0007669"/>
    <property type="project" value="TreeGrafter"/>
</dbReference>
<feature type="compositionally biased region" description="Pro residues" evidence="5">
    <location>
        <begin position="492"/>
        <end position="505"/>
    </location>
</feature>
<dbReference type="OrthoDB" id="300289at2759"/>